<protein>
    <recommendedName>
        <fullName evidence="4">Type II and III secretion system protein</fullName>
    </recommendedName>
</protein>
<proteinExistence type="predicted"/>
<evidence type="ECO:0000313" key="2">
    <source>
        <dbReference type="EMBL" id="SKB07879.1"/>
    </source>
</evidence>
<dbReference type="AlphaFoldDB" id="A0A1T4Z1G2"/>
<dbReference type="RefSeq" id="WP_217699057.1">
    <property type="nucleotide sequence ID" value="NZ_FUYE01000025.1"/>
</dbReference>
<keyword evidence="1" id="KW-0732">Signal</keyword>
<evidence type="ECO:0008006" key="4">
    <source>
        <dbReference type="Google" id="ProtNLM"/>
    </source>
</evidence>
<dbReference type="EMBL" id="FUYE01000025">
    <property type="protein sequence ID" value="SKB07879.1"/>
    <property type="molecule type" value="Genomic_DNA"/>
</dbReference>
<feature type="signal peptide" evidence="1">
    <location>
        <begin position="1"/>
        <end position="16"/>
    </location>
</feature>
<gene>
    <name evidence="2" type="ORF">SAMN02745166_04808</name>
</gene>
<feature type="chain" id="PRO_5012188364" description="Type II and III secretion system protein" evidence="1">
    <location>
        <begin position="17"/>
        <end position="228"/>
    </location>
</feature>
<evidence type="ECO:0000313" key="3">
    <source>
        <dbReference type="Proteomes" id="UP000190774"/>
    </source>
</evidence>
<organism evidence="2 3">
    <name type="scientific">Prosthecobacter debontii</name>
    <dbReference type="NCBI Taxonomy" id="48467"/>
    <lineage>
        <taxon>Bacteria</taxon>
        <taxon>Pseudomonadati</taxon>
        <taxon>Verrucomicrobiota</taxon>
        <taxon>Verrucomicrobiia</taxon>
        <taxon>Verrucomicrobiales</taxon>
        <taxon>Verrucomicrobiaceae</taxon>
        <taxon>Prosthecobacter</taxon>
    </lineage>
</organism>
<accession>A0A1T4Z1G2</accession>
<evidence type="ECO:0000256" key="1">
    <source>
        <dbReference type="SAM" id="SignalP"/>
    </source>
</evidence>
<dbReference type="STRING" id="48467.SAMN02745166_04808"/>
<dbReference type="Proteomes" id="UP000190774">
    <property type="component" value="Unassembled WGS sequence"/>
</dbReference>
<reference evidence="3" key="1">
    <citation type="submission" date="2017-02" db="EMBL/GenBank/DDBJ databases">
        <authorList>
            <person name="Varghese N."/>
            <person name="Submissions S."/>
        </authorList>
    </citation>
    <scope>NUCLEOTIDE SEQUENCE [LARGE SCALE GENOMIC DNA]</scope>
    <source>
        <strain evidence="3">ATCC 700200</strain>
    </source>
</reference>
<name>A0A1T4Z1G2_9BACT</name>
<sequence>MKLTALLTSLASLSTAAPDSPLNMSLLMKQKIDVPPQSGVPLSSLLTVVHQSLPSAVCIEQMADESGLFDRPLASDVTRLKTYGDVLSLLEKSKITSQQNRGSLILQTPGVAQQKMLPTEVKCDALDFEGSLEEFMQAVALPAAESGMQFVFSSSTQGVTYKLHFTKGTFRDLLSEFAAQNPISWHIIYESNAGAAASPKKGAPTQAPDIPLVIKQNGSVVFSPRQAP</sequence>
<keyword evidence="3" id="KW-1185">Reference proteome</keyword>